<reference evidence="1" key="1">
    <citation type="journal article" date="2023" name="GigaByte">
        <title>Genome assembly of the bearded iris, Iris pallida Lam.</title>
        <authorList>
            <person name="Bruccoleri R.E."/>
            <person name="Oakeley E.J."/>
            <person name="Faust A.M.E."/>
            <person name="Altorfer M."/>
            <person name="Dessus-Babus S."/>
            <person name="Burckhardt D."/>
            <person name="Oertli M."/>
            <person name="Naumann U."/>
            <person name="Petersen F."/>
            <person name="Wong J."/>
        </authorList>
    </citation>
    <scope>NUCLEOTIDE SEQUENCE</scope>
    <source>
        <strain evidence="1">GSM-AAB239-AS_SAM_17_03QT</strain>
    </source>
</reference>
<protein>
    <submittedName>
        <fullName evidence="1">Uncharacterized protein</fullName>
    </submittedName>
</protein>
<gene>
    <name evidence="1" type="ORF">M6B38_181230</name>
    <name evidence="2" type="ORF">M6B38_377420</name>
</gene>
<dbReference type="EMBL" id="JANAVB010035399">
    <property type="protein sequence ID" value="KAJ6805661.1"/>
    <property type="molecule type" value="Genomic_DNA"/>
</dbReference>
<name>A0AAX6EP28_IRIPA</name>
<keyword evidence="3" id="KW-1185">Reference proteome</keyword>
<dbReference type="AlphaFoldDB" id="A0AAX6EP28"/>
<organism evidence="1 3">
    <name type="scientific">Iris pallida</name>
    <name type="common">Sweet iris</name>
    <dbReference type="NCBI Taxonomy" id="29817"/>
    <lineage>
        <taxon>Eukaryota</taxon>
        <taxon>Viridiplantae</taxon>
        <taxon>Streptophyta</taxon>
        <taxon>Embryophyta</taxon>
        <taxon>Tracheophyta</taxon>
        <taxon>Spermatophyta</taxon>
        <taxon>Magnoliopsida</taxon>
        <taxon>Liliopsida</taxon>
        <taxon>Asparagales</taxon>
        <taxon>Iridaceae</taxon>
        <taxon>Iridoideae</taxon>
        <taxon>Irideae</taxon>
        <taxon>Iris</taxon>
    </lineage>
</organism>
<reference evidence="1" key="2">
    <citation type="submission" date="2023-04" db="EMBL/GenBank/DDBJ databases">
        <authorList>
            <person name="Bruccoleri R.E."/>
            <person name="Oakeley E.J."/>
            <person name="Faust A.-M."/>
            <person name="Dessus-Babus S."/>
            <person name="Altorfer M."/>
            <person name="Burckhardt D."/>
            <person name="Oertli M."/>
            <person name="Naumann U."/>
            <person name="Petersen F."/>
            <person name="Wong J."/>
        </authorList>
    </citation>
    <scope>NUCLEOTIDE SEQUENCE</scope>
    <source>
        <strain evidence="1">GSM-AAB239-AS_SAM_17_03QT</strain>
        <tissue evidence="1">Leaf</tissue>
    </source>
</reference>
<sequence length="18" mass="1903">MVDEHLSTPYQLPSGGGD</sequence>
<evidence type="ECO:0000313" key="2">
    <source>
        <dbReference type="EMBL" id="KAJ6825649.1"/>
    </source>
</evidence>
<dbReference type="Proteomes" id="UP001140949">
    <property type="component" value="Unassembled WGS sequence"/>
</dbReference>
<dbReference type="EMBL" id="JANAVB010021599">
    <property type="protein sequence ID" value="KAJ6825649.1"/>
    <property type="molecule type" value="Genomic_DNA"/>
</dbReference>
<evidence type="ECO:0000313" key="1">
    <source>
        <dbReference type="EMBL" id="KAJ6805661.1"/>
    </source>
</evidence>
<evidence type="ECO:0000313" key="3">
    <source>
        <dbReference type="Proteomes" id="UP001140949"/>
    </source>
</evidence>
<proteinExistence type="predicted"/>
<comment type="caution">
    <text evidence="1">The sequence shown here is derived from an EMBL/GenBank/DDBJ whole genome shotgun (WGS) entry which is preliminary data.</text>
</comment>
<accession>A0AAX6EP28</accession>